<sequence>MYSSACHRAAAVAVGPTISPHPLIRNAIARVPQAIRDRYYGCGTPLPLGIEGLRVLDLGCGAGRDCYVAAKLVGPTGEVIGLDMTDEQLKVAVEHIPELESYLGYRPHLKFVKGYIEFLQEANLTPRTFDLCISNKALNLSPNKELVLRGVFEILHEGGK</sequence>
<evidence type="ECO:0000313" key="2">
    <source>
        <dbReference type="Proteomes" id="UP001145114"/>
    </source>
</evidence>
<organism evidence="1 2">
    <name type="scientific">Spiromyces aspiralis</name>
    <dbReference type="NCBI Taxonomy" id="68401"/>
    <lineage>
        <taxon>Eukaryota</taxon>
        <taxon>Fungi</taxon>
        <taxon>Fungi incertae sedis</taxon>
        <taxon>Zoopagomycota</taxon>
        <taxon>Kickxellomycotina</taxon>
        <taxon>Kickxellomycetes</taxon>
        <taxon>Kickxellales</taxon>
        <taxon>Kickxellaceae</taxon>
        <taxon>Spiromyces</taxon>
    </lineage>
</organism>
<reference evidence="1" key="1">
    <citation type="submission" date="2022-06" db="EMBL/GenBank/DDBJ databases">
        <title>Phylogenomic reconstructions and comparative analyses of Kickxellomycotina fungi.</title>
        <authorList>
            <person name="Reynolds N.K."/>
            <person name="Stajich J.E."/>
            <person name="Barry K."/>
            <person name="Grigoriev I.V."/>
            <person name="Crous P."/>
            <person name="Smith M.E."/>
        </authorList>
    </citation>
    <scope>NUCLEOTIDE SEQUENCE</scope>
    <source>
        <strain evidence="1">RSA 2271</strain>
    </source>
</reference>
<evidence type="ECO:0000313" key="1">
    <source>
        <dbReference type="EMBL" id="KAJ1679032.1"/>
    </source>
</evidence>
<accession>A0ACC1HUW2</accession>
<comment type="caution">
    <text evidence="1">The sequence shown here is derived from an EMBL/GenBank/DDBJ whole genome shotgun (WGS) entry which is preliminary data.</text>
</comment>
<proteinExistence type="predicted"/>
<gene>
    <name evidence="1" type="ORF">EV182_002872</name>
</gene>
<keyword evidence="2" id="KW-1185">Reference proteome</keyword>
<dbReference type="EMBL" id="JAMZIH010000659">
    <property type="protein sequence ID" value="KAJ1679032.1"/>
    <property type="molecule type" value="Genomic_DNA"/>
</dbReference>
<protein>
    <submittedName>
        <fullName evidence="1">Uncharacterized protein</fullName>
    </submittedName>
</protein>
<dbReference type="Proteomes" id="UP001145114">
    <property type="component" value="Unassembled WGS sequence"/>
</dbReference>
<name>A0ACC1HUW2_9FUNG</name>